<dbReference type="Gene3D" id="3.40.630.30">
    <property type="match status" value="1"/>
</dbReference>
<dbReference type="InterPro" id="IPR050680">
    <property type="entry name" value="YpeA/RimI_acetyltransf"/>
</dbReference>
<dbReference type="RefSeq" id="WP_307281165.1">
    <property type="nucleotide sequence ID" value="NZ_JAUSZT010000003.1"/>
</dbReference>
<proteinExistence type="predicted"/>
<keyword evidence="2 4" id="KW-0012">Acyltransferase</keyword>
<dbReference type="SUPFAM" id="SSF55729">
    <property type="entry name" value="Acyl-CoA N-acyltransferases (Nat)"/>
    <property type="match status" value="1"/>
</dbReference>
<evidence type="ECO:0000259" key="3">
    <source>
        <dbReference type="PROSITE" id="PS51186"/>
    </source>
</evidence>
<dbReference type="InterPro" id="IPR000182">
    <property type="entry name" value="GNAT_dom"/>
</dbReference>
<accession>A0ABU0S995</accession>
<dbReference type="InterPro" id="IPR008125">
    <property type="entry name" value="Streptothricin_AcTrfase"/>
</dbReference>
<evidence type="ECO:0000313" key="4">
    <source>
        <dbReference type="EMBL" id="MDQ0997322.1"/>
    </source>
</evidence>
<keyword evidence="1 4" id="KW-0808">Transferase</keyword>
<dbReference type="Proteomes" id="UP001237780">
    <property type="component" value="Unassembled WGS sequence"/>
</dbReference>
<evidence type="ECO:0000256" key="2">
    <source>
        <dbReference type="ARBA" id="ARBA00023315"/>
    </source>
</evidence>
<evidence type="ECO:0000313" key="5">
    <source>
        <dbReference type="Proteomes" id="UP001237780"/>
    </source>
</evidence>
<dbReference type="InterPro" id="IPR016181">
    <property type="entry name" value="Acyl_CoA_acyltransferase"/>
</dbReference>
<dbReference type="CDD" id="cd04301">
    <property type="entry name" value="NAT_SF"/>
    <property type="match status" value="1"/>
</dbReference>
<dbReference type="GO" id="GO:0016746">
    <property type="term" value="F:acyltransferase activity"/>
    <property type="evidence" value="ECO:0007669"/>
    <property type="project" value="UniProtKB-KW"/>
</dbReference>
<feature type="domain" description="N-acetyltransferase" evidence="3">
    <location>
        <begin position="27"/>
        <end position="170"/>
    </location>
</feature>
<gene>
    <name evidence="4" type="ORF">QFZ34_002504</name>
</gene>
<dbReference type="EC" id="2.3.-.-" evidence="4"/>
<dbReference type="EMBL" id="JAUSZT010000003">
    <property type="protein sequence ID" value="MDQ0997322.1"/>
    <property type="molecule type" value="Genomic_DNA"/>
</dbReference>
<sequence length="178" mass="19966">MTIVLNNLTAAHADDVEAIDGSFHIKSRLLLSSSQNIVDFTVVPAEPRVKRYEHDNPDDLASYIGAETKLAIIAYNNQRPAGLLLVSENWNGYAIVDSIKVDISHRKAGIGRMLLDAAMEWARLRNLSGIMLETQDNNVDACLFYQRYGFILRGFDTGIYSAIPATHDETALFWYLLF</sequence>
<comment type="caution">
    <text evidence="4">The sequence shown here is derived from an EMBL/GenBank/DDBJ whole genome shotgun (WGS) entry which is preliminary data.</text>
</comment>
<dbReference type="PRINTS" id="PR01754">
    <property type="entry name" value="SACTRNSFRASE"/>
</dbReference>
<organism evidence="4 5">
    <name type="scientific">Phyllobacterium ifriqiyense</name>
    <dbReference type="NCBI Taxonomy" id="314238"/>
    <lineage>
        <taxon>Bacteria</taxon>
        <taxon>Pseudomonadati</taxon>
        <taxon>Pseudomonadota</taxon>
        <taxon>Alphaproteobacteria</taxon>
        <taxon>Hyphomicrobiales</taxon>
        <taxon>Phyllobacteriaceae</taxon>
        <taxon>Phyllobacterium</taxon>
    </lineage>
</organism>
<keyword evidence="5" id="KW-1185">Reference proteome</keyword>
<reference evidence="4 5" key="1">
    <citation type="submission" date="2023-07" db="EMBL/GenBank/DDBJ databases">
        <title>Comparative genomics of wheat-associated soil bacteria to identify genetic determinants of phenazine resistance.</title>
        <authorList>
            <person name="Mouncey N."/>
        </authorList>
    </citation>
    <scope>NUCLEOTIDE SEQUENCE [LARGE SCALE GENOMIC DNA]</scope>
    <source>
        <strain evidence="4 5">W4I11</strain>
    </source>
</reference>
<dbReference type="PANTHER" id="PTHR43420">
    <property type="entry name" value="ACETYLTRANSFERASE"/>
    <property type="match status" value="1"/>
</dbReference>
<dbReference type="Pfam" id="PF00583">
    <property type="entry name" value="Acetyltransf_1"/>
    <property type="match status" value="1"/>
</dbReference>
<name>A0ABU0S995_9HYPH</name>
<evidence type="ECO:0000256" key="1">
    <source>
        <dbReference type="ARBA" id="ARBA00022679"/>
    </source>
</evidence>
<dbReference type="PROSITE" id="PS51186">
    <property type="entry name" value="GNAT"/>
    <property type="match status" value="1"/>
</dbReference>
<protein>
    <submittedName>
        <fullName evidence="4">Streptothricin acetyltransferase</fullName>
        <ecNumber evidence="4">2.3.-.-</ecNumber>
    </submittedName>
</protein>